<protein>
    <submittedName>
        <fullName evidence="2">Uncharacterized protein</fullName>
    </submittedName>
</protein>
<keyword evidence="1" id="KW-1133">Transmembrane helix</keyword>
<dbReference type="AlphaFoldDB" id="A0A645GVP9"/>
<comment type="caution">
    <text evidence="2">The sequence shown here is derived from an EMBL/GenBank/DDBJ whole genome shotgun (WGS) entry which is preliminary data.</text>
</comment>
<feature type="transmembrane region" description="Helical" evidence="1">
    <location>
        <begin position="21"/>
        <end position="43"/>
    </location>
</feature>
<feature type="transmembrane region" description="Helical" evidence="1">
    <location>
        <begin position="63"/>
        <end position="86"/>
    </location>
</feature>
<evidence type="ECO:0000313" key="2">
    <source>
        <dbReference type="EMBL" id="MPN30865.1"/>
    </source>
</evidence>
<accession>A0A645GVP9</accession>
<keyword evidence="1" id="KW-0812">Transmembrane</keyword>
<keyword evidence="1" id="KW-0472">Membrane</keyword>
<reference evidence="2" key="1">
    <citation type="submission" date="2019-08" db="EMBL/GenBank/DDBJ databases">
        <authorList>
            <person name="Kucharzyk K."/>
            <person name="Murdoch R.W."/>
            <person name="Higgins S."/>
            <person name="Loffler F."/>
        </authorList>
    </citation>
    <scope>NUCLEOTIDE SEQUENCE</scope>
</reference>
<sequence length="98" mass="10988">MIGLALLFSYVLIKYTHIRFISAYVLSWIGVGFIAESINSLVLNTWHYSKTIWTVFDPLGLGFGILVPIVGYGGTGLTTYLGYILLSKLIRLFSTHDR</sequence>
<gene>
    <name evidence="2" type="ORF">SDC9_178336</name>
</gene>
<dbReference type="EMBL" id="VSSQ01082155">
    <property type="protein sequence ID" value="MPN30865.1"/>
    <property type="molecule type" value="Genomic_DNA"/>
</dbReference>
<name>A0A645GVP9_9ZZZZ</name>
<evidence type="ECO:0000256" key="1">
    <source>
        <dbReference type="SAM" id="Phobius"/>
    </source>
</evidence>
<proteinExistence type="predicted"/>
<organism evidence="2">
    <name type="scientific">bioreactor metagenome</name>
    <dbReference type="NCBI Taxonomy" id="1076179"/>
    <lineage>
        <taxon>unclassified sequences</taxon>
        <taxon>metagenomes</taxon>
        <taxon>ecological metagenomes</taxon>
    </lineage>
</organism>